<dbReference type="PROSITE" id="PS51233">
    <property type="entry name" value="VWFD"/>
    <property type="match status" value="1"/>
</dbReference>
<name>A0A9D4EPQ3_DREPO</name>
<gene>
    <name evidence="2" type="ORF">DPMN_161296</name>
</gene>
<reference evidence="2" key="2">
    <citation type="submission" date="2020-11" db="EMBL/GenBank/DDBJ databases">
        <authorList>
            <person name="McCartney M.A."/>
            <person name="Auch B."/>
            <person name="Kono T."/>
            <person name="Mallez S."/>
            <person name="Becker A."/>
            <person name="Gohl D.M."/>
            <person name="Silverstein K.A.T."/>
            <person name="Koren S."/>
            <person name="Bechman K.B."/>
            <person name="Herman A."/>
            <person name="Abrahante J.E."/>
            <person name="Garbe J."/>
        </authorList>
    </citation>
    <scope>NUCLEOTIDE SEQUENCE</scope>
    <source>
        <strain evidence="2">Duluth1</strain>
        <tissue evidence="2">Whole animal</tissue>
    </source>
</reference>
<accession>A0A9D4EPQ3</accession>
<keyword evidence="3" id="KW-1185">Reference proteome</keyword>
<protein>
    <recommendedName>
        <fullName evidence="1">VWFD domain-containing protein</fullName>
    </recommendedName>
</protein>
<sequence>MGKWQCTDDKCSSSCDYYGMSHVKTFDGLEYEFEAAPCTYDLVQVRMRETSHASNAYTVNLFTEGHTYT</sequence>
<dbReference type="EMBL" id="JAIWYP010000008">
    <property type="protein sequence ID" value="KAH3783359.1"/>
    <property type="molecule type" value="Genomic_DNA"/>
</dbReference>
<proteinExistence type="predicted"/>
<evidence type="ECO:0000259" key="1">
    <source>
        <dbReference type="PROSITE" id="PS51233"/>
    </source>
</evidence>
<reference evidence="2" key="1">
    <citation type="journal article" date="2019" name="bioRxiv">
        <title>The Genome of the Zebra Mussel, Dreissena polymorpha: A Resource for Invasive Species Research.</title>
        <authorList>
            <person name="McCartney M.A."/>
            <person name="Auch B."/>
            <person name="Kono T."/>
            <person name="Mallez S."/>
            <person name="Zhang Y."/>
            <person name="Obille A."/>
            <person name="Becker A."/>
            <person name="Abrahante J.E."/>
            <person name="Garbe J."/>
            <person name="Badalamenti J.P."/>
            <person name="Herman A."/>
            <person name="Mangelson H."/>
            <person name="Liachko I."/>
            <person name="Sullivan S."/>
            <person name="Sone E.D."/>
            <person name="Koren S."/>
            <person name="Silverstein K.A.T."/>
            <person name="Beckman K.B."/>
            <person name="Gohl D.M."/>
        </authorList>
    </citation>
    <scope>NUCLEOTIDE SEQUENCE</scope>
    <source>
        <strain evidence="2">Duluth1</strain>
        <tissue evidence="2">Whole animal</tissue>
    </source>
</reference>
<comment type="caution">
    <text evidence="2">The sequence shown here is derived from an EMBL/GenBank/DDBJ whole genome shotgun (WGS) entry which is preliminary data.</text>
</comment>
<dbReference type="InterPro" id="IPR001846">
    <property type="entry name" value="VWF_type-D"/>
</dbReference>
<evidence type="ECO:0000313" key="2">
    <source>
        <dbReference type="EMBL" id="KAH3783359.1"/>
    </source>
</evidence>
<dbReference type="Proteomes" id="UP000828390">
    <property type="component" value="Unassembled WGS sequence"/>
</dbReference>
<organism evidence="2 3">
    <name type="scientific">Dreissena polymorpha</name>
    <name type="common">Zebra mussel</name>
    <name type="synonym">Mytilus polymorpha</name>
    <dbReference type="NCBI Taxonomy" id="45954"/>
    <lineage>
        <taxon>Eukaryota</taxon>
        <taxon>Metazoa</taxon>
        <taxon>Spiralia</taxon>
        <taxon>Lophotrochozoa</taxon>
        <taxon>Mollusca</taxon>
        <taxon>Bivalvia</taxon>
        <taxon>Autobranchia</taxon>
        <taxon>Heteroconchia</taxon>
        <taxon>Euheterodonta</taxon>
        <taxon>Imparidentia</taxon>
        <taxon>Neoheterodontei</taxon>
        <taxon>Myida</taxon>
        <taxon>Dreissenoidea</taxon>
        <taxon>Dreissenidae</taxon>
        <taxon>Dreissena</taxon>
    </lineage>
</organism>
<feature type="domain" description="VWFD" evidence="1">
    <location>
        <begin position="13"/>
        <end position="69"/>
    </location>
</feature>
<dbReference type="AlphaFoldDB" id="A0A9D4EPQ3"/>
<dbReference type="Pfam" id="PF00094">
    <property type="entry name" value="VWD"/>
    <property type="match status" value="1"/>
</dbReference>
<evidence type="ECO:0000313" key="3">
    <source>
        <dbReference type="Proteomes" id="UP000828390"/>
    </source>
</evidence>